<name>A0AAW1AIN3_9HYME</name>
<protein>
    <submittedName>
        <fullName evidence="2">Uncharacterized protein</fullName>
    </submittedName>
</protein>
<keyword evidence="3" id="KW-1185">Reference proteome</keyword>
<evidence type="ECO:0000313" key="3">
    <source>
        <dbReference type="Proteomes" id="UP001432146"/>
    </source>
</evidence>
<proteinExistence type="predicted"/>
<feature type="compositionally biased region" description="Polar residues" evidence="1">
    <location>
        <begin position="12"/>
        <end position="28"/>
    </location>
</feature>
<dbReference type="Proteomes" id="UP001432146">
    <property type="component" value="Unassembled WGS sequence"/>
</dbReference>
<comment type="caution">
    <text evidence="2">The sequence shown here is derived from an EMBL/GenBank/DDBJ whole genome shotgun (WGS) entry which is preliminary data.</text>
</comment>
<feature type="region of interest" description="Disordered" evidence="1">
    <location>
        <begin position="8"/>
        <end position="28"/>
    </location>
</feature>
<dbReference type="AlphaFoldDB" id="A0AAW1AIN3"/>
<accession>A0AAW1AIN3</accession>
<reference evidence="2 3" key="1">
    <citation type="submission" date="2024-05" db="EMBL/GenBank/DDBJ databases">
        <title>The nuclear and mitochondrial genome assemblies of Tetragonisca angustula (Apidae: Meliponini), a tiny yet remarkable pollinator in the Neotropics.</title>
        <authorList>
            <person name="Ferrari R."/>
            <person name="Ricardo P.C."/>
            <person name="Dias F.C."/>
            <person name="Araujo N.S."/>
            <person name="Soares D.O."/>
            <person name="Zhou Q.-S."/>
            <person name="Zhu C.-D."/>
            <person name="Coutinho L."/>
            <person name="Airas M.C."/>
            <person name="Batista T.M."/>
        </authorList>
    </citation>
    <scope>NUCLEOTIDE SEQUENCE [LARGE SCALE GENOMIC DNA]</scope>
    <source>
        <strain evidence="2">ASF017062</strain>
        <tissue evidence="2">Abdomen</tissue>
    </source>
</reference>
<evidence type="ECO:0000256" key="1">
    <source>
        <dbReference type="SAM" id="MobiDB-lite"/>
    </source>
</evidence>
<sequence>MEQLALRFDLDQQGNFSPNGESSVSSNERLFRSDLRDISDGEKPVRRFVGFRRREAARPAADRRGITATVSRFGTIESPGVAGEEQRRLLAGCRRGQKEERLNEALCDIPGAVMSKGAALTLDALDLP</sequence>
<gene>
    <name evidence="2" type="ORF">QLX08_000410</name>
</gene>
<evidence type="ECO:0000313" key="2">
    <source>
        <dbReference type="EMBL" id="KAK9310119.1"/>
    </source>
</evidence>
<organism evidence="2 3">
    <name type="scientific">Tetragonisca angustula</name>
    <dbReference type="NCBI Taxonomy" id="166442"/>
    <lineage>
        <taxon>Eukaryota</taxon>
        <taxon>Metazoa</taxon>
        <taxon>Ecdysozoa</taxon>
        <taxon>Arthropoda</taxon>
        <taxon>Hexapoda</taxon>
        <taxon>Insecta</taxon>
        <taxon>Pterygota</taxon>
        <taxon>Neoptera</taxon>
        <taxon>Endopterygota</taxon>
        <taxon>Hymenoptera</taxon>
        <taxon>Apocrita</taxon>
        <taxon>Aculeata</taxon>
        <taxon>Apoidea</taxon>
        <taxon>Anthophila</taxon>
        <taxon>Apidae</taxon>
        <taxon>Tetragonisca</taxon>
    </lineage>
</organism>
<dbReference type="EMBL" id="JAWNGG020000005">
    <property type="protein sequence ID" value="KAK9310119.1"/>
    <property type="molecule type" value="Genomic_DNA"/>
</dbReference>